<dbReference type="PANTHER" id="PTHR35332:SF2">
    <property type="entry name" value="REGULATION OF ENOLASE PROTEIN 1"/>
    <property type="match status" value="1"/>
</dbReference>
<sequence length="211" mass="23526">MADKFTLEAQPGTDIWRKPPVKDIFNAPITRTQPGLLKKFQSARITFWADWTERYDQAGLLLTLNRASAPKPAAAAAGQGAAASPERWVKTGIEYYQGTPQLSAVGCDRWADWHVSPLAKKSADGTVTLEVVREGDENGKSIWIYQLVLDGEGKVTEKQPMREICWFLADEDEGEGKEWQLEVSPLLCRPASGTAELLKVDFKDFVVEWLS</sequence>
<accession>A0A136JAT3</accession>
<dbReference type="EMBL" id="KQ964247">
    <property type="protein sequence ID" value="KXJ94283.1"/>
    <property type="molecule type" value="Genomic_DNA"/>
</dbReference>
<dbReference type="OrthoDB" id="42525at2759"/>
<dbReference type="Pfam" id="PF07081">
    <property type="entry name" value="DUF1349"/>
    <property type="match status" value="1"/>
</dbReference>
<dbReference type="Proteomes" id="UP000070501">
    <property type="component" value="Unassembled WGS sequence"/>
</dbReference>
<evidence type="ECO:0000313" key="2">
    <source>
        <dbReference type="Proteomes" id="UP000070501"/>
    </source>
</evidence>
<protein>
    <submittedName>
        <fullName evidence="1">Uncharacterized protein</fullName>
    </submittedName>
</protein>
<dbReference type="InterPro" id="IPR009784">
    <property type="entry name" value="DUF1349"/>
</dbReference>
<reference evidence="2" key="1">
    <citation type="submission" date="2016-02" db="EMBL/GenBank/DDBJ databases">
        <title>Draft genome sequence of Microdochium bolleyi, a fungal endophyte of beachgrass.</title>
        <authorList>
            <consortium name="DOE Joint Genome Institute"/>
            <person name="David A.S."/>
            <person name="May G."/>
            <person name="Haridas S."/>
            <person name="Lim J."/>
            <person name="Wang M."/>
            <person name="Labutti K."/>
            <person name="Lipzen A."/>
            <person name="Barry K."/>
            <person name="Grigoriev I.V."/>
        </authorList>
    </citation>
    <scope>NUCLEOTIDE SEQUENCE [LARGE SCALE GENOMIC DNA]</scope>
    <source>
        <strain evidence="2">J235TASD1</strain>
    </source>
</reference>
<dbReference type="Gene3D" id="2.60.120.200">
    <property type="match status" value="1"/>
</dbReference>
<dbReference type="InParanoid" id="A0A136JAT3"/>
<dbReference type="STRING" id="196109.A0A136JAT3"/>
<proteinExistence type="predicted"/>
<gene>
    <name evidence="1" type="ORF">Micbo1qcDRAFT_202171</name>
</gene>
<dbReference type="PANTHER" id="PTHR35332">
    <property type="entry name" value="REGULATION OF ENOLASE PROTEIN 1"/>
    <property type="match status" value="1"/>
</dbReference>
<dbReference type="AlphaFoldDB" id="A0A136JAT3"/>
<keyword evidence="2" id="KW-1185">Reference proteome</keyword>
<evidence type="ECO:0000313" key="1">
    <source>
        <dbReference type="EMBL" id="KXJ94283.1"/>
    </source>
</evidence>
<organism evidence="1 2">
    <name type="scientific">Microdochium bolleyi</name>
    <dbReference type="NCBI Taxonomy" id="196109"/>
    <lineage>
        <taxon>Eukaryota</taxon>
        <taxon>Fungi</taxon>
        <taxon>Dikarya</taxon>
        <taxon>Ascomycota</taxon>
        <taxon>Pezizomycotina</taxon>
        <taxon>Sordariomycetes</taxon>
        <taxon>Xylariomycetidae</taxon>
        <taxon>Xylariales</taxon>
        <taxon>Microdochiaceae</taxon>
        <taxon>Microdochium</taxon>
    </lineage>
</organism>
<name>A0A136JAT3_9PEZI</name>